<protein>
    <submittedName>
        <fullName evidence="3">PEP-CTERM sorting domain-containing protein</fullName>
    </submittedName>
</protein>
<name>A0A369XU44_9PROT</name>
<evidence type="ECO:0000256" key="1">
    <source>
        <dbReference type="SAM" id="SignalP"/>
    </source>
</evidence>
<feature type="domain" description="Ice-binding protein C-terminal" evidence="2">
    <location>
        <begin position="238"/>
        <end position="261"/>
    </location>
</feature>
<accession>A0A369XU44</accession>
<dbReference type="AlphaFoldDB" id="A0A369XU44"/>
<organism evidence="3 4">
    <name type="scientific">Candidatus Accumulibacter meliphilus</name>
    <dbReference type="NCBI Taxonomy" id="2211374"/>
    <lineage>
        <taxon>Bacteria</taxon>
        <taxon>Pseudomonadati</taxon>
        <taxon>Pseudomonadota</taxon>
        <taxon>Betaproteobacteria</taxon>
        <taxon>Candidatus Accumulibacter</taxon>
    </lineage>
</organism>
<comment type="caution">
    <text evidence="3">The sequence shown here is derived from an EMBL/GenBank/DDBJ whole genome shotgun (WGS) entry which is preliminary data.</text>
</comment>
<evidence type="ECO:0000259" key="2">
    <source>
        <dbReference type="Pfam" id="PF07589"/>
    </source>
</evidence>
<reference evidence="3 4" key="1">
    <citation type="submission" date="2018-05" db="EMBL/GenBank/DDBJ databases">
        <title>Integrated omic analyses show evidence that a Ca. Accumulibacter phosphatis strain performs denitrification under micro-aerobic conditions.</title>
        <authorList>
            <person name="Camejo P.Y."/>
            <person name="Katherine M.D."/>
            <person name="Daniel N.R."/>
        </authorList>
    </citation>
    <scope>NUCLEOTIDE SEQUENCE [LARGE SCALE GENOMIC DNA]</scope>
    <source>
        <strain evidence="3">UW-LDO-IC</strain>
    </source>
</reference>
<dbReference type="NCBIfam" id="TIGR02595">
    <property type="entry name" value="PEP_CTERM"/>
    <property type="match status" value="1"/>
</dbReference>
<evidence type="ECO:0000313" key="4">
    <source>
        <dbReference type="Proteomes" id="UP000253831"/>
    </source>
</evidence>
<dbReference type="InterPro" id="IPR013424">
    <property type="entry name" value="Ice-binding_C"/>
</dbReference>
<dbReference type="Pfam" id="PF07589">
    <property type="entry name" value="PEP-CTERM"/>
    <property type="match status" value="1"/>
</dbReference>
<gene>
    <name evidence="3" type="ORF">DVS81_00850</name>
</gene>
<dbReference type="EMBL" id="QPGA01000001">
    <property type="protein sequence ID" value="RDE52346.1"/>
    <property type="molecule type" value="Genomic_DNA"/>
</dbReference>
<proteinExistence type="predicted"/>
<evidence type="ECO:0000313" key="3">
    <source>
        <dbReference type="EMBL" id="RDE52346.1"/>
    </source>
</evidence>
<keyword evidence="1" id="KW-0732">Signal</keyword>
<sequence>MFDNQTQIKKGRSFLFAALAMLASATAGATVVANIPTGTSWQQAIDAGNIVPSQNDAPLTQAAMAFYLTQGVPLQVMAATLLGDVDGVSDPDGNTVDNTLVMGWELPENDNLAIAWWDYRFDPTGNGTVNMGSGSSMIHFSVYPPVGVWDLSLELIDVNGKSRGWFRYGPANLWDTFWISPNGREQDPFDFYWNESLFDITQVLAVRFNESGMRSAPFFPSVGEGIGWNAWNSLQIKVPEPATLALLGLSLAALGATARRRREPAKG</sequence>
<feature type="signal peptide" evidence="1">
    <location>
        <begin position="1"/>
        <end position="29"/>
    </location>
</feature>
<feature type="chain" id="PRO_5016927421" evidence="1">
    <location>
        <begin position="30"/>
        <end position="267"/>
    </location>
</feature>
<dbReference type="Proteomes" id="UP000253831">
    <property type="component" value="Unassembled WGS sequence"/>
</dbReference>